<dbReference type="EMBL" id="WUEK01000006">
    <property type="protein sequence ID" value="MXG90112.1"/>
    <property type="molecule type" value="Genomic_DNA"/>
</dbReference>
<evidence type="ECO:0000313" key="3">
    <source>
        <dbReference type="Proteomes" id="UP000473325"/>
    </source>
</evidence>
<dbReference type="Proteomes" id="UP000473325">
    <property type="component" value="Unassembled WGS sequence"/>
</dbReference>
<evidence type="ECO:0000313" key="2">
    <source>
        <dbReference type="EMBL" id="MXG90112.1"/>
    </source>
</evidence>
<proteinExistence type="predicted"/>
<feature type="region of interest" description="Disordered" evidence="1">
    <location>
        <begin position="22"/>
        <end position="47"/>
    </location>
</feature>
<evidence type="ECO:0000256" key="1">
    <source>
        <dbReference type="SAM" id="MobiDB-lite"/>
    </source>
</evidence>
<accession>A0A6L7F182</accession>
<comment type="caution">
    <text evidence="2">The sequence shown here is derived from an EMBL/GenBank/DDBJ whole genome shotgun (WGS) entry which is preliminary data.</text>
</comment>
<evidence type="ECO:0008006" key="4">
    <source>
        <dbReference type="Google" id="ProtNLM"/>
    </source>
</evidence>
<dbReference type="AlphaFoldDB" id="A0A6L7F182"/>
<sequence length="169" mass="17176">MREHRLAVLAAAALLAGCAQERPEPAAEPAPTVAPPDTGTAALDLGEPRTGRAVTTTLTDVRPGAGSLDLELEQCLSPDVEQDPDAPLLSTDASQWVVVGADGGETAGEPVAQTPRPAFPVGTALVPGECVSGWLGLAVADGTADGAADEVERVAWRPEGVATAEWLLP</sequence>
<keyword evidence="3" id="KW-1185">Reference proteome</keyword>
<organism evidence="2 3">
    <name type="scientific">Nocardioides flavescens</name>
    <dbReference type="NCBI Taxonomy" id="2691959"/>
    <lineage>
        <taxon>Bacteria</taxon>
        <taxon>Bacillati</taxon>
        <taxon>Actinomycetota</taxon>
        <taxon>Actinomycetes</taxon>
        <taxon>Propionibacteriales</taxon>
        <taxon>Nocardioidaceae</taxon>
        <taxon>Nocardioides</taxon>
    </lineage>
</organism>
<dbReference type="PROSITE" id="PS51257">
    <property type="entry name" value="PROKAR_LIPOPROTEIN"/>
    <property type="match status" value="1"/>
</dbReference>
<gene>
    <name evidence="2" type="ORF">GRQ65_11160</name>
</gene>
<dbReference type="RefSeq" id="WP_160878045.1">
    <property type="nucleotide sequence ID" value="NZ_WUEK01000006.1"/>
</dbReference>
<reference evidence="2 3" key="1">
    <citation type="submission" date="2019-12" db="EMBL/GenBank/DDBJ databases">
        <authorList>
            <person name="Kun Z."/>
        </authorList>
    </citation>
    <scope>NUCLEOTIDE SEQUENCE [LARGE SCALE GENOMIC DNA]</scope>
    <source>
        <strain evidence="2 3">YIM 123512</strain>
    </source>
</reference>
<name>A0A6L7F182_9ACTN</name>
<protein>
    <recommendedName>
        <fullName evidence="4">Lipoprotein</fullName>
    </recommendedName>
</protein>